<comment type="caution">
    <text evidence="1">The sequence shown here is derived from an EMBL/GenBank/DDBJ whole genome shotgun (WGS) entry which is preliminary data.</text>
</comment>
<dbReference type="SUPFAM" id="SSF102891">
    <property type="entry name" value="Hypothetical protein Ta1206"/>
    <property type="match status" value="1"/>
</dbReference>
<accession>A0A483CWB1</accession>
<proteinExistence type="predicted"/>
<dbReference type="Pfam" id="PF08827">
    <property type="entry name" value="DUF1805"/>
    <property type="match status" value="1"/>
</dbReference>
<dbReference type="Proteomes" id="UP000292580">
    <property type="component" value="Unassembled WGS sequence"/>
</dbReference>
<reference evidence="1 2" key="1">
    <citation type="submission" date="2017-11" db="EMBL/GenBank/DDBJ databases">
        <title>Isolation and Characterization of Methanofollis Species from Methane Seep Offshore SW Taiwan.</title>
        <authorList>
            <person name="Teng N.-H."/>
            <person name="Lai M.-C."/>
            <person name="Chen S.-C."/>
        </authorList>
    </citation>
    <scope>NUCLEOTIDE SEQUENCE [LARGE SCALE GENOMIC DNA]</scope>
    <source>
        <strain evidence="1 2">FWC-SCC2</strain>
    </source>
</reference>
<dbReference type="AlphaFoldDB" id="A0A483CWB1"/>
<dbReference type="InterPro" id="IPR014931">
    <property type="entry name" value="DUF1805"/>
</dbReference>
<sequence>MPIPLREREAAGYVIPLGPANLVFAKTENGLLGCGAFDVDALERFGYPAARIRPSGESVRDIDDLLNGTVAAANAPARARGITPGMSGAEALERL</sequence>
<evidence type="ECO:0000313" key="1">
    <source>
        <dbReference type="EMBL" id="TAJ45867.1"/>
    </source>
</evidence>
<dbReference type="InterPro" id="IPR036493">
    <property type="entry name" value="YunC_sf"/>
</dbReference>
<dbReference type="OrthoDB" id="120833at2157"/>
<evidence type="ECO:0000313" key="2">
    <source>
        <dbReference type="Proteomes" id="UP000292580"/>
    </source>
</evidence>
<keyword evidence="2" id="KW-1185">Reference proteome</keyword>
<name>A0A483CWB1_9EURY</name>
<dbReference type="EMBL" id="PGCL01000001">
    <property type="protein sequence ID" value="TAJ45867.1"/>
    <property type="molecule type" value="Genomic_DNA"/>
</dbReference>
<gene>
    <name evidence="1" type="ORF">CUJ86_02060</name>
</gene>
<organism evidence="1 2">
    <name type="scientific">Methanofollis fontis</name>
    <dbReference type="NCBI Taxonomy" id="2052832"/>
    <lineage>
        <taxon>Archaea</taxon>
        <taxon>Methanobacteriati</taxon>
        <taxon>Methanobacteriota</taxon>
        <taxon>Stenosarchaea group</taxon>
        <taxon>Methanomicrobia</taxon>
        <taxon>Methanomicrobiales</taxon>
        <taxon>Methanomicrobiaceae</taxon>
        <taxon>Methanofollis</taxon>
    </lineage>
</organism>
<protein>
    <submittedName>
        <fullName evidence="1">DUF1805 domain-containing protein</fullName>
    </submittedName>
</protein>
<dbReference type="Gene3D" id="3.30.1980.10">
    <property type="entry name" value="Hypothetical protein YunC"/>
    <property type="match status" value="1"/>
</dbReference>